<dbReference type="EMBL" id="JAHRIO010056226">
    <property type="protein sequence ID" value="MEQ2176874.1"/>
    <property type="molecule type" value="Genomic_DNA"/>
</dbReference>
<evidence type="ECO:0000313" key="1">
    <source>
        <dbReference type="EMBL" id="MEQ2176874.1"/>
    </source>
</evidence>
<protein>
    <recommendedName>
        <fullName evidence="3">Cytochrome c biogenesis B</fullName>
    </recommendedName>
</protein>
<proteinExistence type="predicted"/>
<keyword evidence="2" id="KW-1185">Reference proteome</keyword>
<gene>
    <name evidence="1" type="ORF">GOODEAATRI_032675</name>
</gene>
<comment type="caution">
    <text evidence="1">The sequence shown here is derived from an EMBL/GenBank/DDBJ whole genome shotgun (WGS) entry which is preliminary data.</text>
</comment>
<accession>A0ABV0NZK2</accession>
<evidence type="ECO:0000313" key="2">
    <source>
        <dbReference type="Proteomes" id="UP001476798"/>
    </source>
</evidence>
<name>A0ABV0NZK2_9TELE</name>
<sequence>MASLLTHLFTYLGREELFFHLMFPSCPGLSSCKTSPGHHPSTTMLESVFAKMLYFVFTHHGAVFYVSVFSFISPMNIVQNSNLSCFNVFFSEKETSSHPNI</sequence>
<dbReference type="Proteomes" id="UP001476798">
    <property type="component" value="Unassembled WGS sequence"/>
</dbReference>
<reference evidence="1 2" key="1">
    <citation type="submission" date="2021-06" db="EMBL/GenBank/DDBJ databases">
        <authorList>
            <person name="Palmer J.M."/>
        </authorList>
    </citation>
    <scope>NUCLEOTIDE SEQUENCE [LARGE SCALE GENOMIC DNA]</scope>
    <source>
        <strain evidence="1 2">GA_2019</strain>
        <tissue evidence="1">Muscle</tissue>
    </source>
</reference>
<evidence type="ECO:0008006" key="3">
    <source>
        <dbReference type="Google" id="ProtNLM"/>
    </source>
</evidence>
<organism evidence="1 2">
    <name type="scientific">Goodea atripinnis</name>
    <dbReference type="NCBI Taxonomy" id="208336"/>
    <lineage>
        <taxon>Eukaryota</taxon>
        <taxon>Metazoa</taxon>
        <taxon>Chordata</taxon>
        <taxon>Craniata</taxon>
        <taxon>Vertebrata</taxon>
        <taxon>Euteleostomi</taxon>
        <taxon>Actinopterygii</taxon>
        <taxon>Neopterygii</taxon>
        <taxon>Teleostei</taxon>
        <taxon>Neoteleostei</taxon>
        <taxon>Acanthomorphata</taxon>
        <taxon>Ovalentaria</taxon>
        <taxon>Atherinomorphae</taxon>
        <taxon>Cyprinodontiformes</taxon>
        <taxon>Goodeidae</taxon>
        <taxon>Goodea</taxon>
    </lineage>
</organism>